<proteinExistence type="inferred from homology"/>
<dbReference type="Gene3D" id="3.30.70.2190">
    <property type="match status" value="1"/>
</dbReference>
<dbReference type="HOGENOM" id="CLU_017779_4_1_4"/>
<dbReference type="Proteomes" id="UP000016223">
    <property type="component" value="Chromosome 2"/>
</dbReference>
<dbReference type="GO" id="GO:0071949">
    <property type="term" value="F:FAD binding"/>
    <property type="evidence" value="ECO:0007669"/>
    <property type="project" value="InterPro"/>
</dbReference>
<dbReference type="PROSITE" id="PS51387">
    <property type="entry name" value="FAD_PCMH"/>
    <property type="match status" value="1"/>
</dbReference>
<comment type="cofactor">
    <cofactor evidence="1">
        <name>FAD</name>
        <dbReference type="ChEBI" id="CHEBI:57692"/>
    </cofactor>
</comment>
<dbReference type="Gene3D" id="3.30.70.2740">
    <property type="match status" value="1"/>
</dbReference>
<dbReference type="GO" id="GO:0003824">
    <property type="term" value="F:catalytic activity"/>
    <property type="evidence" value="ECO:0007669"/>
    <property type="project" value="InterPro"/>
</dbReference>
<dbReference type="KEGG" id="vpd:VAPA_2c12040"/>
<dbReference type="SUPFAM" id="SSF56176">
    <property type="entry name" value="FAD-binding/transporter-associated domain-like"/>
    <property type="match status" value="1"/>
</dbReference>
<dbReference type="InterPro" id="IPR016167">
    <property type="entry name" value="FAD-bd_PCMH_sub1"/>
</dbReference>
<dbReference type="Gene3D" id="3.30.43.10">
    <property type="entry name" value="Uridine Diphospho-n-acetylenolpyruvylglucosamine Reductase, domain 2"/>
    <property type="match status" value="1"/>
</dbReference>
<keyword evidence="3" id="KW-0285">Flavoprotein</keyword>
<dbReference type="EMBL" id="CP003912">
    <property type="protein sequence ID" value="AGU53758.1"/>
    <property type="molecule type" value="Genomic_DNA"/>
</dbReference>
<evidence type="ECO:0000256" key="2">
    <source>
        <dbReference type="ARBA" id="ARBA00008000"/>
    </source>
</evidence>
<comment type="similarity">
    <text evidence="2">Belongs to the FAD-binding oxidoreductase/transferase type 4 family.</text>
</comment>
<sequence length="477" mass="50714">MPFEALMNHTEISLATLLGADAVVTDASIRERYLLDWTRTFSGHAEAIVRPACTEDVARCVAWCAQHGVGVVPQGGNTGLAGGATPTGGRPQIVLSLERLKKIRALDAVSNTITVEAGVVLHEVQEAAADKGRLFPLSLGAEGSCQVGGCIASNAGGTAVVRYGNMRELVLGLEVVLPDGSIWTRLKALRKDNAGFDLKHLFIGTEGTLGIVTAATLRLLPRPRQKVVALVTLPEPEAILDLFVRVRDAFDAGLTGFEFMTGSSLRLACAHLQRPAPIGGEGAYAVLVEITSPHAGESLEEELLHCLTAASDAGVLSDAVIASSEQQAETLWTIREAIPEAMLRAHPQFSAHDVSVPISSIPLFMRELDALVATRWPSLATVLFGHVGDGNLHLNFVTSVPIDSTDFARAKAEATESVYRLVNDFAGSISAEHGIGIGKLDMFQKLESPAQLELMRRVKDALDAQGLMNPGKIFANA</sequence>
<dbReference type="InterPro" id="IPR004113">
    <property type="entry name" value="FAD-bd_oxidored_4_C"/>
</dbReference>
<evidence type="ECO:0000313" key="6">
    <source>
        <dbReference type="EMBL" id="AGU53758.1"/>
    </source>
</evidence>
<evidence type="ECO:0000256" key="4">
    <source>
        <dbReference type="ARBA" id="ARBA00022827"/>
    </source>
</evidence>
<dbReference type="Gene3D" id="1.10.45.10">
    <property type="entry name" value="Vanillyl-alcohol Oxidase, Chain A, domain 4"/>
    <property type="match status" value="1"/>
</dbReference>
<evidence type="ECO:0000256" key="1">
    <source>
        <dbReference type="ARBA" id="ARBA00001974"/>
    </source>
</evidence>
<dbReference type="PATRIC" id="fig|1246301.3.peg.6711"/>
<dbReference type="GO" id="GO:0022904">
    <property type="term" value="P:respiratory electron transport chain"/>
    <property type="evidence" value="ECO:0007669"/>
    <property type="project" value="TreeGrafter"/>
</dbReference>
<dbReference type="FunFam" id="1.10.45.10:FF:000001">
    <property type="entry name" value="D-lactate dehydrogenase mitochondrial"/>
    <property type="match status" value="1"/>
</dbReference>
<dbReference type="Pfam" id="PF01565">
    <property type="entry name" value="FAD_binding_4"/>
    <property type="match status" value="1"/>
</dbReference>
<feature type="domain" description="FAD-binding PCMH-type" evidence="5">
    <location>
        <begin position="41"/>
        <end position="222"/>
    </location>
</feature>
<protein>
    <submittedName>
        <fullName evidence="6">Putative glycolate oxidase subunit GlcD</fullName>
    </submittedName>
</protein>
<dbReference type="InterPro" id="IPR016171">
    <property type="entry name" value="Vanillyl_alc_oxidase_C-sub2"/>
</dbReference>
<dbReference type="PANTHER" id="PTHR43716">
    <property type="entry name" value="D-2-HYDROXYGLUTARATE DEHYDROGENASE, MITOCHONDRIAL"/>
    <property type="match status" value="1"/>
</dbReference>
<dbReference type="SUPFAM" id="SSF55103">
    <property type="entry name" value="FAD-linked oxidases, C-terminal domain"/>
    <property type="match status" value="1"/>
</dbReference>
<dbReference type="Gene3D" id="3.30.465.10">
    <property type="match status" value="1"/>
</dbReference>
<dbReference type="InterPro" id="IPR006094">
    <property type="entry name" value="Oxid_FAD_bind_N"/>
</dbReference>
<dbReference type="InterPro" id="IPR016166">
    <property type="entry name" value="FAD-bd_PCMH"/>
</dbReference>
<evidence type="ECO:0000313" key="7">
    <source>
        <dbReference type="Proteomes" id="UP000016223"/>
    </source>
</evidence>
<name>T1XMD1_VARPD</name>
<evidence type="ECO:0000256" key="3">
    <source>
        <dbReference type="ARBA" id="ARBA00022630"/>
    </source>
</evidence>
<keyword evidence="4" id="KW-0274">FAD</keyword>
<dbReference type="Pfam" id="PF02913">
    <property type="entry name" value="FAD-oxidase_C"/>
    <property type="match status" value="1"/>
</dbReference>
<accession>T1XMD1</accession>
<gene>
    <name evidence="6" type="ORF">VAPA_2c12040</name>
</gene>
<dbReference type="PANTHER" id="PTHR43716:SF2">
    <property type="entry name" value="BLL6224 PROTEIN"/>
    <property type="match status" value="1"/>
</dbReference>
<dbReference type="InterPro" id="IPR051264">
    <property type="entry name" value="FAD-oxidored/transferase_4"/>
</dbReference>
<reference evidence="6 7" key="1">
    <citation type="submission" date="2012-10" db="EMBL/GenBank/DDBJ databases">
        <title>Genome sequence of Variovorax paradoxus B4.</title>
        <authorList>
            <person name="Schuldes J."/>
            <person name="Brandt U."/>
            <person name="Hiessl S."/>
            <person name="Wuebbeler J.H."/>
            <person name="Thuermer A."/>
            <person name="Steinbuechel A."/>
            <person name="Daniel R."/>
        </authorList>
    </citation>
    <scope>NUCLEOTIDE SEQUENCE [LARGE SCALE GENOMIC DNA]</scope>
    <source>
        <strain evidence="6 7">B4</strain>
    </source>
</reference>
<organism evidence="6 7">
    <name type="scientific">Variovorax paradoxus B4</name>
    <dbReference type="NCBI Taxonomy" id="1246301"/>
    <lineage>
        <taxon>Bacteria</taxon>
        <taxon>Pseudomonadati</taxon>
        <taxon>Pseudomonadota</taxon>
        <taxon>Betaproteobacteria</taxon>
        <taxon>Burkholderiales</taxon>
        <taxon>Comamonadaceae</taxon>
        <taxon>Variovorax</taxon>
    </lineage>
</organism>
<dbReference type="InterPro" id="IPR036318">
    <property type="entry name" value="FAD-bd_PCMH-like_sf"/>
</dbReference>
<dbReference type="AlphaFoldDB" id="T1XMD1"/>
<evidence type="ECO:0000259" key="5">
    <source>
        <dbReference type="PROSITE" id="PS51387"/>
    </source>
</evidence>
<dbReference type="InterPro" id="IPR016164">
    <property type="entry name" value="FAD-linked_Oxase-like_C"/>
</dbReference>
<dbReference type="InterPro" id="IPR016169">
    <property type="entry name" value="FAD-bd_PCMH_sub2"/>
</dbReference>